<keyword evidence="3" id="KW-1185">Reference proteome</keyword>
<protein>
    <submittedName>
        <fullName evidence="2">Uncharacterized protein</fullName>
    </submittedName>
</protein>
<sequence>MTTPEPFSRMTIHTRSRQTPHRSVSEPNTNDVPNAPSKGTARKTSLLAVTEADIQAQLNAEYHSDMSNDLSDPPSDLAGNNTDSDETMASPSVSATASESEDLSDIESDTSYTPSVDKPLYKLLVRDIEDEFGLTRAQGELLHDVMQSEMKATSLLGSMNFHIGQKERNDAVLKSVFAAVKERLDFLETAGVGKKRLRELLWARARILNSNEKHNELMVRAGKVKMRADGTTYEIREDREEREQAQEQEEEHEQGTRAQIEQNLPSPKRTERGYLPSVIAAELRNLEIGNNGADSTATAEMQEEVRPSPPGSPMHVNEPIDELTPEPARIFALPSTATILHPTSFIVRVVNSTTGAAVHTSQLLPQAQQHGDVSVESLSYETFITLVSQQLGLDVRGRISGVVPKFYAIAPHDSKIEIRSEATWKAVLQAWQNTRRKTCEFVVEAE</sequence>
<feature type="region of interest" description="Disordered" evidence="1">
    <location>
        <begin position="238"/>
        <end position="272"/>
    </location>
</feature>
<comment type="caution">
    <text evidence="2">The sequence shown here is derived from an EMBL/GenBank/DDBJ whole genome shotgun (WGS) entry which is preliminary data.</text>
</comment>
<gene>
    <name evidence="2" type="ORF">EK21DRAFT_107019</name>
</gene>
<dbReference type="AlphaFoldDB" id="A0A9P4LRM1"/>
<feature type="region of interest" description="Disordered" evidence="1">
    <location>
        <begin position="290"/>
        <end position="313"/>
    </location>
</feature>
<feature type="compositionally biased region" description="Acidic residues" evidence="1">
    <location>
        <begin position="99"/>
        <end position="108"/>
    </location>
</feature>
<evidence type="ECO:0000313" key="2">
    <source>
        <dbReference type="EMBL" id="KAF2035493.1"/>
    </source>
</evidence>
<feature type="compositionally biased region" description="Polar residues" evidence="1">
    <location>
        <begin position="78"/>
        <end position="97"/>
    </location>
</feature>
<evidence type="ECO:0000256" key="1">
    <source>
        <dbReference type="SAM" id="MobiDB-lite"/>
    </source>
</evidence>
<dbReference type="OrthoDB" id="3799444at2759"/>
<accession>A0A9P4LRM1</accession>
<reference evidence="2" key="1">
    <citation type="journal article" date="2020" name="Stud. Mycol.">
        <title>101 Dothideomycetes genomes: a test case for predicting lifestyles and emergence of pathogens.</title>
        <authorList>
            <person name="Haridas S."/>
            <person name="Albert R."/>
            <person name="Binder M."/>
            <person name="Bloem J."/>
            <person name="Labutti K."/>
            <person name="Salamov A."/>
            <person name="Andreopoulos B."/>
            <person name="Baker S."/>
            <person name="Barry K."/>
            <person name="Bills G."/>
            <person name="Bluhm B."/>
            <person name="Cannon C."/>
            <person name="Castanera R."/>
            <person name="Culley D."/>
            <person name="Daum C."/>
            <person name="Ezra D."/>
            <person name="Gonzalez J."/>
            <person name="Henrissat B."/>
            <person name="Kuo A."/>
            <person name="Liang C."/>
            <person name="Lipzen A."/>
            <person name="Lutzoni F."/>
            <person name="Magnuson J."/>
            <person name="Mondo S."/>
            <person name="Nolan M."/>
            <person name="Ohm R."/>
            <person name="Pangilinan J."/>
            <person name="Park H.-J."/>
            <person name="Ramirez L."/>
            <person name="Alfaro M."/>
            <person name="Sun H."/>
            <person name="Tritt A."/>
            <person name="Yoshinaga Y."/>
            <person name="Zwiers L.-H."/>
            <person name="Turgeon B."/>
            <person name="Goodwin S."/>
            <person name="Spatafora J."/>
            <person name="Crous P."/>
            <person name="Grigoriev I."/>
        </authorList>
    </citation>
    <scope>NUCLEOTIDE SEQUENCE</scope>
    <source>
        <strain evidence="2">CBS 110217</strain>
    </source>
</reference>
<evidence type="ECO:0000313" key="3">
    <source>
        <dbReference type="Proteomes" id="UP000799777"/>
    </source>
</evidence>
<feature type="region of interest" description="Disordered" evidence="1">
    <location>
        <begin position="1"/>
        <end position="112"/>
    </location>
</feature>
<dbReference type="Proteomes" id="UP000799777">
    <property type="component" value="Unassembled WGS sequence"/>
</dbReference>
<dbReference type="EMBL" id="ML978157">
    <property type="protein sequence ID" value="KAF2035493.1"/>
    <property type="molecule type" value="Genomic_DNA"/>
</dbReference>
<organism evidence="2 3">
    <name type="scientific">Setomelanomma holmii</name>
    <dbReference type="NCBI Taxonomy" id="210430"/>
    <lineage>
        <taxon>Eukaryota</taxon>
        <taxon>Fungi</taxon>
        <taxon>Dikarya</taxon>
        <taxon>Ascomycota</taxon>
        <taxon>Pezizomycotina</taxon>
        <taxon>Dothideomycetes</taxon>
        <taxon>Pleosporomycetidae</taxon>
        <taxon>Pleosporales</taxon>
        <taxon>Pleosporineae</taxon>
        <taxon>Phaeosphaeriaceae</taxon>
        <taxon>Setomelanomma</taxon>
    </lineage>
</organism>
<feature type="compositionally biased region" description="Polar residues" evidence="1">
    <location>
        <begin position="21"/>
        <end position="32"/>
    </location>
</feature>
<proteinExistence type="predicted"/>
<name>A0A9P4LRM1_9PLEO</name>